<accession>A0ABN9WJS8</accession>
<gene>
    <name evidence="1" type="ORF">PCOR1329_LOCUS67040</name>
</gene>
<proteinExistence type="predicted"/>
<organism evidence="1 2">
    <name type="scientific">Prorocentrum cordatum</name>
    <dbReference type="NCBI Taxonomy" id="2364126"/>
    <lineage>
        <taxon>Eukaryota</taxon>
        <taxon>Sar</taxon>
        <taxon>Alveolata</taxon>
        <taxon>Dinophyceae</taxon>
        <taxon>Prorocentrales</taxon>
        <taxon>Prorocentraceae</taxon>
        <taxon>Prorocentrum</taxon>
    </lineage>
</organism>
<protein>
    <recommendedName>
        <fullName evidence="3">CSD domain-containing protein</fullName>
    </recommendedName>
</protein>
<name>A0ABN9WJS8_9DINO</name>
<feature type="non-terminal residue" evidence="1">
    <location>
        <position position="151"/>
    </location>
</feature>
<evidence type="ECO:0000313" key="1">
    <source>
        <dbReference type="EMBL" id="CAK0885416.1"/>
    </source>
</evidence>
<keyword evidence="2" id="KW-1185">Reference proteome</keyword>
<sequence>TVVAQLTDDPKNPGKWQATDVEKAVALPVGSAGKTAGVVMSWLGTYGFIEFVDGRRAYCHSSACGGVSLQPGETVVGTLAEDLRTRARSRPHTFRRRLLTRRKEDMIEFVWAVVRMPPLEAIVRLAVTACSCPTSSSFATLTALQDGSAFR</sequence>
<dbReference type="Proteomes" id="UP001189429">
    <property type="component" value="Unassembled WGS sequence"/>
</dbReference>
<evidence type="ECO:0008006" key="3">
    <source>
        <dbReference type="Google" id="ProtNLM"/>
    </source>
</evidence>
<evidence type="ECO:0000313" key="2">
    <source>
        <dbReference type="Proteomes" id="UP001189429"/>
    </source>
</evidence>
<dbReference type="EMBL" id="CAUYUJ010018670">
    <property type="protein sequence ID" value="CAK0885416.1"/>
    <property type="molecule type" value="Genomic_DNA"/>
</dbReference>
<feature type="non-terminal residue" evidence="1">
    <location>
        <position position="1"/>
    </location>
</feature>
<reference evidence="1" key="1">
    <citation type="submission" date="2023-10" db="EMBL/GenBank/DDBJ databases">
        <authorList>
            <person name="Chen Y."/>
            <person name="Shah S."/>
            <person name="Dougan E. K."/>
            <person name="Thang M."/>
            <person name="Chan C."/>
        </authorList>
    </citation>
    <scope>NUCLEOTIDE SEQUENCE [LARGE SCALE GENOMIC DNA]</scope>
</reference>
<comment type="caution">
    <text evidence="1">The sequence shown here is derived from an EMBL/GenBank/DDBJ whole genome shotgun (WGS) entry which is preliminary data.</text>
</comment>